<organism evidence="8">
    <name type="scientific">Onchocerca flexuosa</name>
    <dbReference type="NCBI Taxonomy" id="387005"/>
    <lineage>
        <taxon>Eukaryota</taxon>
        <taxon>Metazoa</taxon>
        <taxon>Ecdysozoa</taxon>
        <taxon>Nematoda</taxon>
        <taxon>Chromadorea</taxon>
        <taxon>Rhabditida</taxon>
        <taxon>Spirurina</taxon>
        <taxon>Spiruromorpha</taxon>
        <taxon>Filarioidea</taxon>
        <taxon>Onchocercidae</taxon>
        <taxon>Onchocerca</taxon>
    </lineage>
</organism>
<name>A0A183HW03_9BILA</name>
<reference evidence="8" key="1">
    <citation type="submission" date="2016-06" db="UniProtKB">
        <authorList>
            <consortium name="WormBaseParasite"/>
        </authorList>
    </citation>
    <scope>IDENTIFICATION</scope>
</reference>
<dbReference type="InterPro" id="IPR001781">
    <property type="entry name" value="Znf_LIM"/>
</dbReference>
<evidence type="ECO:0000256" key="1">
    <source>
        <dbReference type="ARBA" id="ARBA00022723"/>
    </source>
</evidence>
<evidence type="ECO:0000313" key="8">
    <source>
        <dbReference type="WBParaSite" id="OFLC_0001166501-mRNA-1"/>
    </source>
</evidence>
<dbReference type="STRING" id="387005.A0A183HW03"/>
<dbReference type="SMART" id="SM00132">
    <property type="entry name" value="LIM"/>
    <property type="match status" value="1"/>
</dbReference>
<dbReference type="Pfam" id="PF00412">
    <property type="entry name" value="LIM"/>
    <property type="match status" value="1"/>
</dbReference>
<feature type="domain" description="LIM zinc-binding" evidence="5">
    <location>
        <begin position="21"/>
        <end position="82"/>
    </location>
</feature>
<accession>A0A183HW03</accession>
<evidence type="ECO:0000256" key="2">
    <source>
        <dbReference type="ARBA" id="ARBA00022833"/>
    </source>
</evidence>
<dbReference type="PROSITE" id="PS50023">
    <property type="entry name" value="LIM_DOMAIN_2"/>
    <property type="match status" value="1"/>
</dbReference>
<dbReference type="AlphaFoldDB" id="A0A183HW03"/>
<sequence length="82" mass="9442">MGDSTISHGVGYVPQPESDRRMCALCNTSLGEEAVIAMNRLWHPDHFRCHACNAPIKQTYQNLFKHIVEIYAQFLYPHIQIK</sequence>
<evidence type="ECO:0000256" key="4">
    <source>
        <dbReference type="PROSITE-ProRule" id="PRU00125"/>
    </source>
</evidence>
<evidence type="ECO:0000259" key="5">
    <source>
        <dbReference type="PROSITE" id="PS50023"/>
    </source>
</evidence>
<evidence type="ECO:0000313" key="7">
    <source>
        <dbReference type="Proteomes" id="UP000267606"/>
    </source>
</evidence>
<gene>
    <name evidence="6" type="ORF">OFLC_LOCUS11657</name>
</gene>
<dbReference type="Proteomes" id="UP000267606">
    <property type="component" value="Unassembled WGS sequence"/>
</dbReference>
<dbReference type="Gene3D" id="2.10.110.10">
    <property type="entry name" value="Cysteine Rich Protein"/>
    <property type="match status" value="1"/>
</dbReference>
<dbReference type="GO" id="GO:0046872">
    <property type="term" value="F:metal ion binding"/>
    <property type="evidence" value="ECO:0007669"/>
    <property type="project" value="UniProtKB-KW"/>
</dbReference>
<dbReference type="PROSITE" id="PS00478">
    <property type="entry name" value="LIM_DOMAIN_1"/>
    <property type="match status" value="1"/>
</dbReference>
<proteinExistence type="predicted"/>
<reference evidence="6 7" key="2">
    <citation type="submission" date="2018-11" db="EMBL/GenBank/DDBJ databases">
        <authorList>
            <consortium name="Pathogen Informatics"/>
        </authorList>
    </citation>
    <scope>NUCLEOTIDE SEQUENCE [LARGE SCALE GENOMIC DNA]</scope>
</reference>
<dbReference type="EMBL" id="UZAJ01017122">
    <property type="protein sequence ID" value="VDO78223.1"/>
    <property type="molecule type" value="Genomic_DNA"/>
</dbReference>
<dbReference type="WBParaSite" id="OFLC_0001166501-mRNA-1">
    <property type="protein sequence ID" value="OFLC_0001166501-mRNA-1"/>
    <property type="gene ID" value="OFLC_0001166501"/>
</dbReference>
<protein>
    <submittedName>
        <fullName evidence="8">LIM zinc-binding domain-containing protein</fullName>
    </submittedName>
</protein>
<dbReference type="SUPFAM" id="SSF57716">
    <property type="entry name" value="Glucocorticoid receptor-like (DNA-binding domain)"/>
    <property type="match status" value="1"/>
</dbReference>
<keyword evidence="2 4" id="KW-0862">Zinc</keyword>
<keyword evidence="3 4" id="KW-0440">LIM domain</keyword>
<evidence type="ECO:0000256" key="3">
    <source>
        <dbReference type="ARBA" id="ARBA00023038"/>
    </source>
</evidence>
<keyword evidence="1 4" id="KW-0479">Metal-binding</keyword>
<keyword evidence="7" id="KW-1185">Reference proteome</keyword>
<evidence type="ECO:0000313" key="6">
    <source>
        <dbReference type="EMBL" id="VDO78223.1"/>
    </source>
</evidence>